<sequence length="90" mass="10030">MIGITKQEQQLSDLQRDYVINIPLSCGSLIKSQSLNPQLVNPSRNFSQLRITSGHGLYQSSSEVMVRPALAGLPTWVYPIMYALGFSMRS</sequence>
<dbReference type="Proteomes" id="UP000785679">
    <property type="component" value="Unassembled WGS sequence"/>
</dbReference>
<proteinExistence type="predicted"/>
<name>A0A8J8NLC4_HALGN</name>
<reference evidence="1" key="1">
    <citation type="submission" date="2019-06" db="EMBL/GenBank/DDBJ databases">
        <authorList>
            <person name="Zheng W."/>
        </authorList>
    </citation>
    <scope>NUCLEOTIDE SEQUENCE</scope>
    <source>
        <strain evidence="1">QDHG01</strain>
    </source>
</reference>
<comment type="caution">
    <text evidence="1">The sequence shown here is derived from an EMBL/GenBank/DDBJ whole genome shotgun (WGS) entry which is preliminary data.</text>
</comment>
<dbReference type="AlphaFoldDB" id="A0A8J8NLC4"/>
<evidence type="ECO:0000313" key="2">
    <source>
        <dbReference type="Proteomes" id="UP000785679"/>
    </source>
</evidence>
<dbReference type="EMBL" id="RRYP01013116">
    <property type="protein sequence ID" value="TNV76695.1"/>
    <property type="molecule type" value="Genomic_DNA"/>
</dbReference>
<accession>A0A8J8NLC4</accession>
<evidence type="ECO:0000313" key="1">
    <source>
        <dbReference type="EMBL" id="TNV76695.1"/>
    </source>
</evidence>
<gene>
    <name evidence="1" type="ORF">FGO68_gene9683</name>
</gene>
<keyword evidence="2" id="KW-1185">Reference proteome</keyword>
<protein>
    <submittedName>
        <fullName evidence="1">Uncharacterized protein</fullName>
    </submittedName>
</protein>
<organism evidence="1 2">
    <name type="scientific">Halteria grandinella</name>
    <dbReference type="NCBI Taxonomy" id="5974"/>
    <lineage>
        <taxon>Eukaryota</taxon>
        <taxon>Sar</taxon>
        <taxon>Alveolata</taxon>
        <taxon>Ciliophora</taxon>
        <taxon>Intramacronucleata</taxon>
        <taxon>Spirotrichea</taxon>
        <taxon>Stichotrichia</taxon>
        <taxon>Sporadotrichida</taxon>
        <taxon>Halteriidae</taxon>
        <taxon>Halteria</taxon>
    </lineage>
</organism>